<dbReference type="PANTHER" id="PTHR31415:SF9">
    <property type="entry name" value="OS05G0367900 PROTEIN"/>
    <property type="match status" value="1"/>
</dbReference>
<dbReference type="Pfam" id="PF03168">
    <property type="entry name" value="LEA_2"/>
    <property type="match status" value="1"/>
</dbReference>
<evidence type="ECO:0000313" key="8">
    <source>
        <dbReference type="RefSeq" id="XP_029119868.1"/>
    </source>
</evidence>
<name>A0A8N4F2C6_ELAGV</name>
<evidence type="ECO:0000256" key="2">
    <source>
        <dbReference type="ARBA" id="ARBA00022692"/>
    </source>
</evidence>
<sequence length="226" mass="23868">MAEEASTAYPVELTESAGKGRSTMSPAPSAGSPARLLCSAILVFILLAGITALILYLVYRPSRPHFSILSTAIYQLGNGTASAAIPATAITTTMQFTILIRNPNERASIRYDRLSAYVTYHDQAITAPAPLPPLYQERDSAVAVSPVIGGGPVPVSGDIAAGLMTDEAYGVVALRLVMLGRLRYKPGPFHSPWYGMYVRCDMLVGARKGVSGQVPLLGAPGCDVDV</sequence>
<dbReference type="InterPro" id="IPR004864">
    <property type="entry name" value="LEA_2"/>
</dbReference>
<feature type="domain" description="Late embryogenesis abundant protein LEA-2 subgroup" evidence="6">
    <location>
        <begin position="97"/>
        <end position="187"/>
    </location>
</feature>
<accession>A0A8N4F2C6</accession>
<feature type="transmembrane region" description="Helical" evidence="5">
    <location>
        <begin position="34"/>
        <end position="59"/>
    </location>
</feature>
<keyword evidence="3 5" id="KW-1133">Transmembrane helix</keyword>
<evidence type="ECO:0000256" key="4">
    <source>
        <dbReference type="ARBA" id="ARBA00023136"/>
    </source>
</evidence>
<dbReference type="InterPro" id="IPR044839">
    <property type="entry name" value="NDR1-like"/>
</dbReference>
<dbReference type="PANTHER" id="PTHR31415">
    <property type="entry name" value="OS05G0367900 PROTEIN"/>
    <property type="match status" value="1"/>
</dbReference>
<protein>
    <submittedName>
        <fullName evidence="8">NDR1/HIN1-like protein 1</fullName>
    </submittedName>
</protein>
<evidence type="ECO:0000256" key="1">
    <source>
        <dbReference type="ARBA" id="ARBA00004167"/>
    </source>
</evidence>
<organism evidence="7 8">
    <name type="scientific">Elaeis guineensis var. tenera</name>
    <name type="common">Oil palm</name>
    <dbReference type="NCBI Taxonomy" id="51953"/>
    <lineage>
        <taxon>Eukaryota</taxon>
        <taxon>Viridiplantae</taxon>
        <taxon>Streptophyta</taxon>
        <taxon>Embryophyta</taxon>
        <taxon>Tracheophyta</taxon>
        <taxon>Spermatophyta</taxon>
        <taxon>Magnoliopsida</taxon>
        <taxon>Liliopsida</taxon>
        <taxon>Arecaceae</taxon>
        <taxon>Arecoideae</taxon>
        <taxon>Cocoseae</taxon>
        <taxon>Elaeidinae</taxon>
        <taxon>Elaeis</taxon>
    </lineage>
</organism>
<dbReference type="KEGG" id="egu:105043260"/>
<reference evidence="8" key="1">
    <citation type="submission" date="2025-08" db="UniProtKB">
        <authorList>
            <consortium name="RefSeq"/>
        </authorList>
    </citation>
    <scope>IDENTIFICATION</scope>
</reference>
<dbReference type="AlphaFoldDB" id="A0A8N4F2C6"/>
<comment type="subcellular location">
    <subcellularLocation>
        <location evidence="1">Membrane</location>
        <topology evidence="1">Single-pass membrane protein</topology>
    </subcellularLocation>
</comment>
<dbReference type="OrthoDB" id="746161at2759"/>
<proteinExistence type="predicted"/>
<gene>
    <name evidence="8" type="primary">LOC105043260</name>
</gene>
<evidence type="ECO:0000256" key="3">
    <source>
        <dbReference type="ARBA" id="ARBA00022989"/>
    </source>
</evidence>
<keyword evidence="7" id="KW-1185">Reference proteome</keyword>
<evidence type="ECO:0000313" key="7">
    <source>
        <dbReference type="Proteomes" id="UP000504607"/>
    </source>
</evidence>
<evidence type="ECO:0000259" key="6">
    <source>
        <dbReference type="Pfam" id="PF03168"/>
    </source>
</evidence>
<dbReference type="Proteomes" id="UP000504607">
    <property type="component" value="Chromosome 4"/>
</dbReference>
<keyword evidence="4 5" id="KW-0472">Membrane</keyword>
<keyword evidence="2 5" id="KW-0812">Transmembrane</keyword>
<dbReference type="RefSeq" id="XP_029119868.1">
    <property type="nucleotide sequence ID" value="XM_029264035.1"/>
</dbReference>
<dbReference type="GO" id="GO:0005886">
    <property type="term" value="C:plasma membrane"/>
    <property type="evidence" value="ECO:0007669"/>
    <property type="project" value="TreeGrafter"/>
</dbReference>
<evidence type="ECO:0000256" key="5">
    <source>
        <dbReference type="SAM" id="Phobius"/>
    </source>
</evidence>
<dbReference type="GO" id="GO:0098542">
    <property type="term" value="P:defense response to other organism"/>
    <property type="evidence" value="ECO:0007669"/>
    <property type="project" value="InterPro"/>
</dbReference>
<dbReference type="GO" id="GO:0009506">
    <property type="term" value="C:plasmodesma"/>
    <property type="evidence" value="ECO:0007669"/>
    <property type="project" value="TreeGrafter"/>
</dbReference>